<dbReference type="SUPFAM" id="SSF102588">
    <property type="entry name" value="LmbE-like"/>
    <property type="match status" value="1"/>
</dbReference>
<organism evidence="5 6">
    <name type="scientific">Amycolatopsis arida</name>
    <dbReference type="NCBI Taxonomy" id="587909"/>
    <lineage>
        <taxon>Bacteria</taxon>
        <taxon>Bacillati</taxon>
        <taxon>Actinomycetota</taxon>
        <taxon>Actinomycetes</taxon>
        <taxon>Pseudonocardiales</taxon>
        <taxon>Pseudonocardiaceae</taxon>
        <taxon>Amycolatopsis</taxon>
    </lineage>
</organism>
<dbReference type="GO" id="GO:0035595">
    <property type="term" value="F:N-acetylglucosaminylinositol deacetylase activity"/>
    <property type="evidence" value="ECO:0007669"/>
    <property type="project" value="UniProtKB-EC"/>
</dbReference>
<dbReference type="PANTHER" id="PTHR12993:SF26">
    <property type="entry name" value="1D-MYO-INOSITOL 2-ACETAMIDO-2-DEOXY-ALPHA-D-GLUCOPYRANOSIDE DEACETYLASE"/>
    <property type="match status" value="1"/>
</dbReference>
<keyword evidence="1 4" id="KW-0479">Metal-binding</keyword>
<dbReference type="InterPro" id="IPR024078">
    <property type="entry name" value="LmbE-like_dom_sf"/>
</dbReference>
<dbReference type="EMBL" id="FOWW01000002">
    <property type="protein sequence ID" value="SFP35044.1"/>
    <property type="molecule type" value="Genomic_DNA"/>
</dbReference>
<feature type="binding site" evidence="4">
    <location>
        <position position="7"/>
    </location>
    <ligand>
        <name>Zn(2+)</name>
        <dbReference type="ChEBI" id="CHEBI:29105"/>
    </ligand>
</feature>
<name>A0A1I5PLV4_9PSEU</name>
<comment type="cofactor">
    <cofactor evidence="4">
        <name>Zn(2+)</name>
        <dbReference type="ChEBI" id="CHEBI:29105"/>
    </cofactor>
    <text evidence="4">Binds 1 zinc ion per subunit.</text>
</comment>
<gene>
    <name evidence="4" type="primary">mshB</name>
    <name evidence="5" type="ORF">SAMN05421810_102332</name>
</gene>
<proteinExistence type="inferred from homology"/>
<feature type="binding site" evidence="4">
    <location>
        <position position="4"/>
    </location>
    <ligand>
        <name>Zn(2+)</name>
        <dbReference type="ChEBI" id="CHEBI:29105"/>
    </ligand>
</feature>
<dbReference type="Pfam" id="PF02585">
    <property type="entry name" value="PIG-L"/>
    <property type="match status" value="1"/>
</dbReference>
<sequence length="275" mass="28989">MHAHPDDETIATGGTIARYAAEGVRVTLVTCTLGEEGEIIPPELARLGPAEADQLGGYRAGELAAAGAALGVTDQRYLGGIGRWRDSGMAGTPSIEHPRAFVQGSQPEQVAQLAEILAEVRPQVVVTYDEFGGYGHPDHIRAHEITMAAADECDVPRVFHVVQPATALAEGLAALRDRPDVPFRVPAAGELPAVPDARVTTAVDIGAHLDAKVAALRAHATQVSVPEPATCFALSNGIAQPLLDTEYYVVAARERGRAGDIEQGVERDLFAGLDR</sequence>
<dbReference type="HAMAP" id="MF_01696">
    <property type="entry name" value="MshB"/>
    <property type="match status" value="1"/>
</dbReference>
<feature type="binding site" evidence="4">
    <location>
        <position position="139"/>
    </location>
    <ligand>
        <name>Zn(2+)</name>
        <dbReference type="ChEBI" id="CHEBI:29105"/>
    </ligand>
</feature>
<evidence type="ECO:0000256" key="4">
    <source>
        <dbReference type="HAMAP-Rule" id="MF_01696"/>
    </source>
</evidence>
<accession>A0A1I5PLV4</accession>
<comment type="catalytic activity">
    <reaction evidence="4">
        <text>1D-myo-inositol 2-acetamido-2-deoxy-alpha-D-glucopyranoside + H2O = 1D-myo-inositol 2-amino-2-deoxy-alpha-D-glucopyranoside + acetate</text>
        <dbReference type="Rhea" id="RHEA:26180"/>
        <dbReference type="ChEBI" id="CHEBI:15377"/>
        <dbReference type="ChEBI" id="CHEBI:30089"/>
        <dbReference type="ChEBI" id="CHEBI:52442"/>
        <dbReference type="ChEBI" id="CHEBI:58886"/>
        <dbReference type="EC" id="3.5.1.103"/>
    </reaction>
</comment>
<protein>
    <recommendedName>
        <fullName evidence="4">1D-myo-inositol 2-acetamido-2-deoxy-alpha-D-glucopyranoside deacetylase</fullName>
        <shortName evidence="4">GlcNAc-Ins deacetylase</shortName>
        <ecNumber evidence="4">3.5.1.103</ecNumber>
    </recommendedName>
    <alternativeName>
        <fullName evidence="4">N-acetyl-1-D-myo-inositol-2-amino-2-deoxy-alpha-D-glucopyranoside deacetylase</fullName>
    </alternativeName>
</protein>
<dbReference type="PANTHER" id="PTHR12993">
    <property type="entry name" value="N-ACETYLGLUCOSAMINYL-PHOSPHATIDYLINOSITOL DE-N-ACETYLASE-RELATED"/>
    <property type="match status" value="1"/>
</dbReference>
<dbReference type="Gene3D" id="3.40.50.10320">
    <property type="entry name" value="LmbE-like"/>
    <property type="match status" value="1"/>
</dbReference>
<evidence type="ECO:0000313" key="6">
    <source>
        <dbReference type="Proteomes" id="UP000198727"/>
    </source>
</evidence>
<keyword evidence="6" id="KW-1185">Reference proteome</keyword>
<keyword evidence="3 4" id="KW-0862">Zinc</keyword>
<comment type="function">
    <text evidence="4">Catalyzes the deacetylation of 1D-myo-inositol 2-acetamido-2-deoxy-alpha-D-glucopyranoside (GlcNAc-Ins) in the mycothiol biosynthesis pathway.</text>
</comment>
<evidence type="ECO:0000313" key="5">
    <source>
        <dbReference type="EMBL" id="SFP35044.1"/>
    </source>
</evidence>
<dbReference type="InterPro" id="IPR003737">
    <property type="entry name" value="GlcNAc_PI_deacetylase-related"/>
</dbReference>
<evidence type="ECO:0000256" key="2">
    <source>
        <dbReference type="ARBA" id="ARBA00022801"/>
    </source>
</evidence>
<dbReference type="GO" id="GO:0010125">
    <property type="term" value="P:mycothiol biosynthetic process"/>
    <property type="evidence" value="ECO:0007669"/>
    <property type="project" value="UniProtKB-UniRule"/>
</dbReference>
<dbReference type="GO" id="GO:0008270">
    <property type="term" value="F:zinc ion binding"/>
    <property type="evidence" value="ECO:0007669"/>
    <property type="project" value="UniProtKB-UniRule"/>
</dbReference>
<reference evidence="6" key="1">
    <citation type="submission" date="2016-10" db="EMBL/GenBank/DDBJ databases">
        <authorList>
            <person name="Varghese N."/>
            <person name="Submissions S."/>
        </authorList>
    </citation>
    <scope>NUCLEOTIDE SEQUENCE [LARGE SCALE GENOMIC DNA]</scope>
    <source>
        <strain evidence="6">CGMCC 4.5579</strain>
    </source>
</reference>
<dbReference type="EC" id="3.5.1.103" evidence="4"/>
<dbReference type="STRING" id="587909.SAMN05421810_102332"/>
<dbReference type="Proteomes" id="UP000198727">
    <property type="component" value="Unassembled WGS sequence"/>
</dbReference>
<keyword evidence="2 4" id="KW-0378">Hydrolase</keyword>
<evidence type="ECO:0000256" key="3">
    <source>
        <dbReference type="ARBA" id="ARBA00022833"/>
    </source>
</evidence>
<evidence type="ECO:0000256" key="1">
    <source>
        <dbReference type="ARBA" id="ARBA00022723"/>
    </source>
</evidence>
<dbReference type="NCBIfam" id="TIGR03445">
    <property type="entry name" value="mycothiol_MshB"/>
    <property type="match status" value="1"/>
</dbReference>
<dbReference type="InterPro" id="IPR017810">
    <property type="entry name" value="Mycothiol_biosynthesis_MshB"/>
</dbReference>
<comment type="similarity">
    <text evidence="4">Belongs to the MshB deacetylase family.</text>
</comment>
<dbReference type="AlphaFoldDB" id="A0A1I5PLV4"/>